<evidence type="ECO:0000313" key="2">
    <source>
        <dbReference type="Proteomes" id="UP001222027"/>
    </source>
</evidence>
<keyword evidence="2" id="KW-1185">Reference proteome</keyword>
<dbReference type="Gene3D" id="6.10.20.150">
    <property type="match status" value="1"/>
</dbReference>
<gene>
    <name evidence="1" type="ORF">OPV22_010184</name>
</gene>
<proteinExistence type="predicted"/>
<organism evidence="1 2">
    <name type="scientific">Ensete ventricosum</name>
    <name type="common">Abyssinian banana</name>
    <name type="synonym">Musa ensete</name>
    <dbReference type="NCBI Taxonomy" id="4639"/>
    <lineage>
        <taxon>Eukaryota</taxon>
        <taxon>Viridiplantae</taxon>
        <taxon>Streptophyta</taxon>
        <taxon>Embryophyta</taxon>
        <taxon>Tracheophyta</taxon>
        <taxon>Spermatophyta</taxon>
        <taxon>Magnoliopsida</taxon>
        <taxon>Liliopsida</taxon>
        <taxon>Zingiberales</taxon>
        <taxon>Musaceae</taxon>
        <taxon>Ensete</taxon>
    </lineage>
</organism>
<sequence>MLPSFLFGHLSMLLGTDSITEGREGRVRILKRSMDEDEGDEVAEIKAAHFEESMRFARRSVGDADIRKYRAFALTLQQSRGFGSEFR</sequence>
<dbReference type="EMBL" id="JAQQAF010000003">
    <property type="protein sequence ID" value="KAJ8499632.1"/>
    <property type="molecule type" value="Genomic_DNA"/>
</dbReference>
<reference evidence="1 2" key="1">
    <citation type="submission" date="2022-12" db="EMBL/GenBank/DDBJ databases">
        <title>Chromosome-scale assembly of the Ensete ventricosum genome.</title>
        <authorList>
            <person name="Dussert Y."/>
            <person name="Stocks J."/>
            <person name="Wendawek A."/>
            <person name="Woldeyes F."/>
            <person name="Nichols R.A."/>
            <person name="Borrell J.S."/>
        </authorList>
    </citation>
    <scope>NUCLEOTIDE SEQUENCE [LARGE SCALE GENOMIC DNA]</scope>
    <source>
        <strain evidence="2">cv. Maze</strain>
        <tissue evidence="1">Seeds</tissue>
    </source>
</reference>
<comment type="caution">
    <text evidence="1">The sequence shown here is derived from an EMBL/GenBank/DDBJ whole genome shotgun (WGS) entry which is preliminary data.</text>
</comment>
<name>A0AAV8RGA0_ENSVE</name>
<evidence type="ECO:0000313" key="1">
    <source>
        <dbReference type="EMBL" id="KAJ8499632.1"/>
    </source>
</evidence>
<dbReference type="AlphaFoldDB" id="A0AAV8RGA0"/>
<accession>A0AAV8RGA0</accession>
<dbReference type="Proteomes" id="UP001222027">
    <property type="component" value="Unassembled WGS sequence"/>
</dbReference>
<protein>
    <submittedName>
        <fullName evidence="1">Uncharacterized protein</fullName>
    </submittedName>
</protein>